<feature type="transmembrane region" description="Helical" evidence="18">
    <location>
        <begin position="38"/>
        <end position="58"/>
    </location>
</feature>
<evidence type="ECO:0000256" key="16">
    <source>
        <dbReference type="SAM" id="Coils"/>
    </source>
</evidence>
<dbReference type="InterPro" id="IPR050445">
    <property type="entry name" value="Bact_polysacc_biosynth/exp"/>
</dbReference>
<keyword evidence="8 18" id="KW-0812">Transmembrane</keyword>
<dbReference type="Pfam" id="PF13614">
    <property type="entry name" value="AAA_31"/>
    <property type="match status" value="1"/>
</dbReference>
<evidence type="ECO:0000256" key="12">
    <source>
        <dbReference type="ARBA" id="ARBA00022989"/>
    </source>
</evidence>
<evidence type="ECO:0000259" key="21">
    <source>
        <dbReference type="Pfam" id="PF13807"/>
    </source>
</evidence>
<dbReference type="InterPro" id="IPR025669">
    <property type="entry name" value="AAA_dom"/>
</dbReference>
<dbReference type="CDD" id="cd05387">
    <property type="entry name" value="BY-kinase"/>
    <property type="match status" value="1"/>
</dbReference>
<protein>
    <recommendedName>
        <fullName evidence="4">non-specific protein-tyrosine kinase</fullName>
        <ecNumber evidence="4">2.7.10.2</ecNumber>
    </recommendedName>
</protein>
<feature type="coiled-coil region" evidence="16">
    <location>
        <begin position="335"/>
        <end position="384"/>
    </location>
</feature>
<accession>A0ABR7UB43</accession>
<gene>
    <name evidence="22" type="ORF">HA482_21240</name>
</gene>
<dbReference type="Pfam" id="PF02706">
    <property type="entry name" value="Wzz"/>
    <property type="match status" value="1"/>
</dbReference>
<evidence type="ECO:0000256" key="9">
    <source>
        <dbReference type="ARBA" id="ARBA00022741"/>
    </source>
</evidence>
<feature type="region of interest" description="Disordered" evidence="17">
    <location>
        <begin position="499"/>
        <end position="519"/>
    </location>
</feature>
<name>A0ABR7UB43_9BRAD</name>
<organism evidence="22 23">
    <name type="scientific">Bradyrhizobium campsiandrae</name>
    <dbReference type="NCBI Taxonomy" id="1729892"/>
    <lineage>
        <taxon>Bacteria</taxon>
        <taxon>Pseudomonadati</taxon>
        <taxon>Pseudomonadota</taxon>
        <taxon>Alphaproteobacteria</taxon>
        <taxon>Hyphomicrobiales</taxon>
        <taxon>Nitrobacteraceae</taxon>
        <taxon>Bradyrhizobium</taxon>
    </lineage>
</organism>
<comment type="similarity">
    <text evidence="2">Belongs to the CpsD/CapB family.</text>
</comment>
<keyword evidence="12 18" id="KW-1133">Transmembrane helix</keyword>
<comment type="subcellular location">
    <subcellularLocation>
        <location evidence="1">Cell inner membrane</location>
        <topology evidence="1">Multi-pass membrane protein</topology>
    </subcellularLocation>
</comment>
<evidence type="ECO:0000259" key="20">
    <source>
        <dbReference type="Pfam" id="PF13614"/>
    </source>
</evidence>
<evidence type="ECO:0000256" key="1">
    <source>
        <dbReference type="ARBA" id="ARBA00004429"/>
    </source>
</evidence>
<feature type="domain" description="Tyrosine-protein kinase G-rich" evidence="21">
    <location>
        <begin position="398"/>
        <end position="471"/>
    </location>
</feature>
<dbReference type="Pfam" id="PF13807">
    <property type="entry name" value="GNVR"/>
    <property type="match status" value="1"/>
</dbReference>
<keyword evidence="6" id="KW-0997">Cell inner membrane</keyword>
<dbReference type="PANTHER" id="PTHR32309">
    <property type="entry name" value="TYROSINE-PROTEIN KINASE"/>
    <property type="match status" value="1"/>
</dbReference>
<feature type="domain" description="AAA" evidence="20">
    <location>
        <begin position="576"/>
        <end position="723"/>
    </location>
</feature>
<keyword evidence="5" id="KW-1003">Cell membrane</keyword>
<evidence type="ECO:0000256" key="2">
    <source>
        <dbReference type="ARBA" id="ARBA00007316"/>
    </source>
</evidence>
<keyword evidence="10" id="KW-0418">Kinase</keyword>
<dbReference type="EC" id="2.7.10.2" evidence="4"/>
<keyword evidence="11" id="KW-0067">ATP-binding</keyword>
<dbReference type="InterPro" id="IPR005702">
    <property type="entry name" value="Wzc-like_C"/>
</dbReference>
<evidence type="ECO:0000256" key="18">
    <source>
        <dbReference type="SAM" id="Phobius"/>
    </source>
</evidence>
<feature type="domain" description="Polysaccharide chain length determinant N-terminal" evidence="19">
    <location>
        <begin position="27"/>
        <end position="116"/>
    </location>
</feature>
<evidence type="ECO:0000256" key="17">
    <source>
        <dbReference type="SAM" id="MobiDB-lite"/>
    </source>
</evidence>
<dbReference type="InterPro" id="IPR032807">
    <property type="entry name" value="GNVR"/>
</dbReference>
<comment type="caution">
    <text evidence="22">The sequence shown here is derived from an EMBL/GenBank/DDBJ whole genome shotgun (WGS) entry which is preliminary data.</text>
</comment>
<reference evidence="22 23" key="1">
    <citation type="journal article" date="2020" name="Arch. Microbiol.">
        <title>Bradyrhizobium campsiandrae sp. nov., a nitrogen-fixing bacterial strain isolated from a native leguminous tree from the Amazon adapted to flooded conditions.</title>
        <authorList>
            <person name="Cabral Michel D."/>
            <person name="Martins da Costa E."/>
            <person name="Azarias Guimaraes A."/>
            <person name="Soares de Carvalho T."/>
            <person name="Santos de Castro Caputo P."/>
            <person name="Willems A."/>
            <person name="de Souza Moreira F.M."/>
        </authorList>
    </citation>
    <scope>NUCLEOTIDE SEQUENCE [LARGE SCALE GENOMIC DNA]</scope>
    <source>
        <strain evidence="23">INPA 384B</strain>
    </source>
</reference>
<evidence type="ECO:0000256" key="3">
    <source>
        <dbReference type="ARBA" id="ARBA00008883"/>
    </source>
</evidence>
<evidence type="ECO:0000256" key="7">
    <source>
        <dbReference type="ARBA" id="ARBA00022679"/>
    </source>
</evidence>
<keyword evidence="9" id="KW-0547">Nucleotide-binding</keyword>
<evidence type="ECO:0000256" key="5">
    <source>
        <dbReference type="ARBA" id="ARBA00022475"/>
    </source>
</evidence>
<keyword evidence="14" id="KW-0829">Tyrosine-protein kinase</keyword>
<evidence type="ECO:0000259" key="19">
    <source>
        <dbReference type="Pfam" id="PF02706"/>
    </source>
</evidence>
<keyword evidence="16" id="KW-0175">Coiled coil</keyword>
<dbReference type="PANTHER" id="PTHR32309:SF13">
    <property type="entry name" value="FERRIC ENTEROBACTIN TRANSPORT PROTEIN FEPE"/>
    <property type="match status" value="1"/>
</dbReference>
<evidence type="ECO:0000256" key="15">
    <source>
        <dbReference type="ARBA" id="ARBA00051245"/>
    </source>
</evidence>
<keyword evidence="13 18" id="KW-0472">Membrane</keyword>
<keyword evidence="23" id="KW-1185">Reference proteome</keyword>
<feature type="transmembrane region" description="Helical" evidence="18">
    <location>
        <begin position="446"/>
        <end position="468"/>
    </location>
</feature>
<evidence type="ECO:0000313" key="22">
    <source>
        <dbReference type="EMBL" id="MBC9980729.1"/>
    </source>
</evidence>
<dbReference type="Proteomes" id="UP000639516">
    <property type="component" value="Unassembled WGS sequence"/>
</dbReference>
<comment type="similarity">
    <text evidence="3">Belongs to the etk/wzc family.</text>
</comment>
<dbReference type="InterPro" id="IPR027417">
    <property type="entry name" value="P-loop_NTPase"/>
</dbReference>
<dbReference type="EMBL" id="JAATTO010000030">
    <property type="protein sequence ID" value="MBC9980729.1"/>
    <property type="molecule type" value="Genomic_DNA"/>
</dbReference>
<evidence type="ECO:0000256" key="4">
    <source>
        <dbReference type="ARBA" id="ARBA00011903"/>
    </source>
</evidence>
<dbReference type="SUPFAM" id="SSF52540">
    <property type="entry name" value="P-loop containing nucleoside triphosphate hydrolases"/>
    <property type="match status" value="1"/>
</dbReference>
<comment type="catalytic activity">
    <reaction evidence="15">
        <text>L-tyrosyl-[protein] + ATP = O-phospho-L-tyrosyl-[protein] + ADP + H(+)</text>
        <dbReference type="Rhea" id="RHEA:10596"/>
        <dbReference type="Rhea" id="RHEA-COMP:10136"/>
        <dbReference type="Rhea" id="RHEA-COMP:20101"/>
        <dbReference type="ChEBI" id="CHEBI:15378"/>
        <dbReference type="ChEBI" id="CHEBI:30616"/>
        <dbReference type="ChEBI" id="CHEBI:46858"/>
        <dbReference type="ChEBI" id="CHEBI:61978"/>
        <dbReference type="ChEBI" id="CHEBI:456216"/>
        <dbReference type="EC" id="2.7.10.2"/>
    </reaction>
</comment>
<evidence type="ECO:0000313" key="23">
    <source>
        <dbReference type="Proteomes" id="UP000639516"/>
    </source>
</evidence>
<keyword evidence="7" id="KW-0808">Transferase</keyword>
<evidence type="ECO:0000256" key="8">
    <source>
        <dbReference type="ARBA" id="ARBA00022692"/>
    </source>
</evidence>
<dbReference type="InterPro" id="IPR003856">
    <property type="entry name" value="LPS_length_determ_N"/>
</dbReference>
<evidence type="ECO:0000256" key="14">
    <source>
        <dbReference type="ARBA" id="ARBA00023137"/>
    </source>
</evidence>
<dbReference type="RefSeq" id="WP_188101713.1">
    <property type="nucleotide sequence ID" value="NZ_JAANIH010000023.1"/>
</dbReference>
<evidence type="ECO:0000256" key="11">
    <source>
        <dbReference type="ARBA" id="ARBA00022840"/>
    </source>
</evidence>
<sequence length="772" mass="83918">MDMISRAARADYRNSGADAPDSLSTLLERLTGLVRRQYRLLLAIPLAALAIGALYLVITPPQYTATTTLLIDSSTLRVLQNQLQPQGDVPLDTLQVGSQVEILMSRKIALAVVRELHLADDPDFTSNRGPFGFLTGAAGDSSDDRELLALDQLMRNRAISRGDKTYVLNIAYTSRSPDTAARIANALADAYIDDQLEAKFRTVNRASVWLQDRINELKTKATSADRAVLEFKERNKIVDLGGSNGPGGNPGSNRLIGDQQAIELSSQLASARGSTSEAKARLDRVEQIQKMDVGQAAVADVLKNEVITRLRNQYLDLSAREASLSSRYGIDHEAAANVRAQMEEARRNISAELGRILASARSDYQVAKTREENLERALNDLVSEGQLLKHDRLGLAELESTAKVYHSLYDSFLQRYMEAIQQQSFPITDARVISAAVPPTQKSRPISSLVLVIALTFGLLAGIGTAVLREAMDGVFRTGRQAEEELGLRCLSVVPMADRKAAPGSKPASRKDARRPGPASVLASRYKLPSLQGTPAFQFADPMKRTAADQPLSAFAEAIRRIKIRVSLEASIRNNKVIGVTSSLPGEGKSTVACNLATLTADAGKRVILVDADLRNPTLGQSLTPQPSTGWLGVLNGTANVDQVIGFDADTGLSLLPVVLTEALLHSDEILASAEFAQMIDALRERFDYVILDLPPTAPVIDVRVALPLIDSVVFVVKWGSTSIASVRRQFGAEPELHERILGVVLNMADPKLLRRFEQPDVSHYGYYSSPA</sequence>
<dbReference type="Gene3D" id="3.40.50.300">
    <property type="entry name" value="P-loop containing nucleotide triphosphate hydrolases"/>
    <property type="match status" value="1"/>
</dbReference>
<evidence type="ECO:0000256" key="6">
    <source>
        <dbReference type="ARBA" id="ARBA00022519"/>
    </source>
</evidence>
<evidence type="ECO:0000256" key="13">
    <source>
        <dbReference type="ARBA" id="ARBA00023136"/>
    </source>
</evidence>
<proteinExistence type="inferred from homology"/>
<evidence type="ECO:0000256" key="10">
    <source>
        <dbReference type="ARBA" id="ARBA00022777"/>
    </source>
</evidence>